<name>A0A8J2X8I5_ZYGB2</name>
<dbReference type="Gene3D" id="2.40.30.130">
    <property type="match status" value="1"/>
</dbReference>
<evidence type="ECO:0000259" key="5">
    <source>
        <dbReference type="SMART" id="SM00863"/>
    </source>
</evidence>
<dbReference type="InterPro" id="IPR012947">
    <property type="entry name" value="tRNA_SAD"/>
</dbReference>
<sequence>MSSVTIMKPTVVGALACQRNSFLFSGFKTEVISCEPAKGKPKDSARFLVELQDTILFPEGGGQPSDSGSLKYSDKSISVSHVSRSGLHAKHHVGQFIDPGTQVEVVVDEVKRLDYMQQHTGQHLLSAILENDYNLDTLSWSMGGVISDKKRTLEISDYFNYIELPRKLTSDEINEVSIKVNEYVSMRPQSISVVERTADSHGNVETSKIPEDYDLEKGILRTIHIGSLDANPCCGTHLKSTNQVGSILISPNQTTARGSNARLYFMCGNRVLIYGMTASKLLAVAKSSLSCSEAEIPEKIDRQKDTIQKANKREQFWIKELAIYKAAEAKESIEKSKKAYVLLDEFGTLEFLLQVFKEFTNKYKNSFSDYQLVLCGREKVSESGSMLIISESGDKISSIADKLGTILPTLKGGGGKKGGKWQGKIVKFTNSDWRAVENYLEHDF</sequence>
<dbReference type="PANTHER" id="PTHR43462">
    <property type="entry name" value="ALANYL-TRNA EDITING PROTEIN"/>
    <property type="match status" value="1"/>
</dbReference>
<protein>
    <submittedName>
        <fullName evidence="6">ZYBA0S04-06370g1_1</fullName>
    </submittedName>
</protein>
<comment type="cofactor">
    <cofactor evidence="1">
        <name>Zn(2+)</name>
        <dbReference type="ChEBI" id="CHEBI:29105"/>
    </cofactor>
</comment>
<keyword evidence="4" id="KW-0862">Zinc</keyword>
<dbReference type="SUPFAM" id="SSF55186">
    <property type="entry name" value="ThrRS/AlaRS common domain"/>
    <property type="match status" value="1"/>
</dbReference>
<evidence type="ECO:0000256" key="3">
    <source>
        <dbReference type="ARBA" id="ARBA00022723"/>
    </source>
</evidence>
<dbReference type="AlphaFoldDB" id="A0A8J2X8I5"/>
<accession>A0A8J2X8I5</accession>
<dbReference type="GO" id="GO:0004812">
    <property type="term" value="F:aminoacyl-tRNA ligase activity"/>
    <property type="evidence" value="ECO:0007669"/>
    <property type="project" value="InterPro"/>
</dbReference>
<dbReference type="SUPFAM" id="SSF50447">
    <property type="entry name" value="Translation proteins"/>
    <property type="match status" value="1"/>
</dbReference>
<dbReference type="GO" id="GO:0046872">
    <property type="term" value="F:metal ion binding"/>
    <property type="evidence" value="ECO:0007669"/>
    <property type="project" value="UniProtKB-KW"/>
</dbReference>
<dbReference type="PANTHER" id="PTHR43462:SF1">
    <property type="entry name" value="ALANYL-TRNA EDITING PROTEIN AARSD1"/>
    <property type="match status" value="1"/>
</dbReference>
<feature type="domain" description="Threonyl/alanyl tRNA synthetase SAD" evidence="5">
    <location>
        <begin position="220"/>
        <end position="264"/>
    </location>
</feature>
<gene>
    <name evidence="6" type="ORF">BN860_06370g</name>
</gene>
<dbReference type="Pfam" id="PF07973">
    <property type="entry name" value="tRNA_SAD"/>
    <property type="match status" value="1"/>
</dbReference>
<dbReference type="OrthoDB" id="288942at2759"/>
<dbReference type="FunFam" id="2.40.30.130:FF:000016">
    <property type="entry name" value="YNL040W-like protein"/>
    <property type="match status" value="1"/>
</dbReference>
<keyword evidence="7" id="KW-1185">Reference proteome</keyword>
<evidence type="ECO:0000256" key="4">
    <source>
        <dbReference type="ARBA" id="ARBA00022833"/>
    </source>
</evidence>
<comment type="similarity">
    <text evidence="2">Belongs to the class-II aminoacyl-tRNA synthetase family. Alax-L subfamily.</text>
</comment>
<dbReference type="EMBL" id="HG316457">
    <property type="protein sequence ID" value="CDF89524.1"/>
    <property type="molecule type" value="Genomic_DNA"/>
</dbReference>
<proteinExistence type="inferred from homology"/>
<dbReference type="GO" id="GO:0002196">
    <property type="term" value="F:Ser-tRNA(Ala) deacylase activity"/>
    <property type="evidence" value="ECO:0007669"/>
    <property type="project" value="TreeGrafter"/>
</dbReference>
<dbReference type="Gene3D" id="3.30.980.10">
    <property type="entry name" value="Threonyl-trna Synthetase, Chain A, domain 2"/>
    <property type="match status" value="1"/>
</dbReference>
<evidence type="ECO:0000313" key="6">
    <source>
        <dbReference type="EMBL" id="CDF89524.1"/>
    </source>
</evidence>
<dbReference type="Proteomes" id="UP000019375">
    <property type="component" value="Unassembled WGS sequence"/>
</dbReference>
<evidence type="ECO:0000256" key="1">
    <source>
        <dbReference type="ARBA" id="ARBA00001947"/>
    </source>
</evidence>
<evidence type="ECO:0000256" key="2">
    <source>
        <dbReference type="ARBA" id="ARBA00008429"/>
    </source>
</evidence>
<organism evidence="6 7">
    <name type="scientific">Zygosaccharomyces bailii (strain CLIB 213 / ATCC 58445 / CBS 680 / BCRC 21525 / NBRC 1098 / NCYC 1416 / NRRL Y-2227)</name>
    <dbReference type="NCBI Taxonomy" id="1333698"/>
    <lineage>
        <taxon>Eukaryota</taxon>
        <taxon>Fungi</taxon>
        <taxon>Dikarya</taxon>
        <taxon>Ascomycota</taxon>
        <taxon>Saccharomycotina</taxon>
        <taxon>Saccharomycetes</taxon>
        <taxon>Saccharomycetales</taxon>
        <taxon>Saccharomycetaceae</taxon>
        <taxon>Zygosaccharomyces</taxon>
    </lineage>
</organism>
<dbReference type="InterPro" id="IPR018163">
    <property type="entry name" value="Thr/Ala-tRNA-synth_IIc_edit"/>
</dbReference>
<dbReference type="InterPro" id="IPR051335">
    <property type="entry name" value="Alanyl-tRNA_Editing_Enzymes"/>
</dbReference>
<evidence type="ECO:0000313" key="7">
    <source>
        <dbReference type="Proteomes" id="UP000019375"/>
    </source>
</evidence>
<reference evidence="7" key="1">
    <citation type="journal article" date="2013" name="Genome Announc.">
        <title>Genome sequence of the food spoilage yeast Zygosaccharomyces bailii CLIB 213(T).</title>
        <authorList>
            <person name="Galeote V."/>
            <person name="Bigey F."/>
            <person name="Devillers H."/>
            <person name="Neuveglise C."/>
            <person name="Dequin S."/>
        </authorList>
    </citation>
    <scope>NUCLEOTIDE SEQUENCE [LARGE SCALE GENOMIC DNA]</scope>
    <source>
        <strain evidence="7">CLIB 213 / ATCC 58445 / CBS 680 / CCRC 21525 / NBRC 1098 / NCYC 1416 / NRRL Y-2227</strain>
    </source>
</reference>
<dbReference type="InterPro" id="IPR009000">
    <property type="entry name" value="Transl_B-barrel_sf"/>
</dbReference>
<keyword evidence="3" id="KW-0479">Metal-binding</keyword>
<dbReference type="SMART" id="SM00863">
    <property type="entry name" value="tRNA_SAD"/>
    <property type="match status" value="1"/>
</dbReference>
<dbReference type="GO" id="GO:0005524">
    <property type="term" value="F:ATP binding"/>
    <property type="evidence" value="ECO:0007669"/>
    <property type="project" value="InterPro"/>
</dbReference>
<dbReference type="GO" id="GO:0043039">
    <property type="term" value="P:tRNA aminoacylation"/>
    <property type="evidence" value="ECO:0007669"/>
    <property type="project" value="InterPro"/>
</dbReference>